<keyword evidence="3 8" id="KW-0349">Heme</keyword>
<name>A0A8E2E247_9PEZI</name>
<dbReference type="OrthoDB" id="1470350at2759"/>
<keyword evidence="7" id="KW-0503">Monooxygenase</keyword>
<organism evidence="9 10">
    <name type="scientific">Lepidopterella palustris CBS 459.81</name>
    <dbReference type="NCBI Taxonomy" id="1314670"/>
    <lineage>
        <taxon>Eukaryota</taxon>
        <taxon>Fungi</taxon>
        <taxon>Dikarya</taxon>
        <taxon>Ascomycota</taxon>
        <taxon>Pezizomycotina</taxon>
        <taxon>Dothideomycetes</taxon>
        <taxon>Pleosporomycetidae</taxon>
        <taxon>Mytilinidiales</taxon>
        <taxon>Argynnaceae</taxon>
        <taxon>Lepidopterella</taxon>
    </lineage>
</organism>
<dbReference type="InterPro" id="IPR002401">
    <property type="entry name" value="Cyt_P450_E_grp-I"/>
</dbReference>
<evidence type="ECO:0000313" key="9">
    <source>
        <dbReference type="EMBL" id="OCK75833.1"/>
    </source>
</evidence>
<evidence type="ECO:0000313" key="10">
    <source>
        <dbReference type="Proteomes" id="UP000250266"/>
    </source>
</evidence>
<sequence length="474" mass="53203">MARKYAENGSTHAVYSSLGAQKGICTIEPENFKAVYSTHFNDWERPKYRAAAARPFMGPGIFTSDGPAWSHARAMLRPQFERQNLEANFPVLERHVEFLFQAIGEPGWDGWTRVLNLQDVFYRFSMDSSTEFLFGTSAGSQSASLQTPGAGGDLLRPTPMMNFESAFGKVAKHVSVRLKLGKWYWMWDNLEYRRACRDMYAMTDPFIASAFKNRSQDHKTSKAPTIIDALIASGASHDFIRNQCMHLIIAGLETTAALLCWTFAQLELRPDVVTTLRREIIATFGTEECPTQQFTFEKLKSCNYLQWTLLEVLRLYPALPVNARVAVRNTVLPVGGGPDGRGPIAVKKGARVALGTYLTQRDEKWWGKDAGVFMPERWEGRRKGGWEFVPFSRGPQVCVGQQYSLNQASYVVARMMQRYELFEQLVPAGLVSGGEGKGRQDNLKKGWKTVFTPRDGVRMRLKVAGCGVTNCGEG</sequence>
<evidence type="ECO:0000256" key="8">
    <source>
        <dbReference type="PIRSR" id="PIRSR602401-1"/>
    </source>
</evidence>
<dbReference type="GO" id="GO:0004497">
    <property type="term" value="F:monooxygenase activity"/>
    <property type="evidence" value="ECO:0007669"/>
    <property type="project" value="UniProtKB-KW"/>
</dbReference>
<evidence type="ECO:0000256" key="6">
    <source>
        <dbReference type="ARBA" id="ARBA00023004"/>
    </source>
</evidence>
<proteinExistence type="inferred from homology"/>
<dbReference type="Proteomes" id="UP000250266">
    <property type="component" value="Unassembled WGS sequence"/>
</dbReference>
<dbReference type="InterPro" id="IPR036396">
    <property type="entry name" value="Cyt_P450_sf"/>
</dbReference>
<keyword evidence="6 8" id="KW-0408">Iron</keyword>
<dbReference type="GO" id="GO:0016705">
    <property type="term" value="F:oxidoreductase activity, acting on paired donors, with incorporation or reduction of molecular oxygen"/>
    <property type="evidence" value="ECO:0007669"/>
    <property type="project" value="InterPro"/>
</dbReference>
<protein>
    <submittedName>
        <fullName evidence="9">Cytochrome P450</fullName>
    </submittedName>
</protein>
<evidence type="ECO:0000256" key="2">
    <source>
        <dbReference type="ARBA" id="ARBA00010617"/>
    </source>
</evidence>
<dbReference type="CDD" id="cd11063">
    <property type="entry name" value="CYP52"/>
    <property type="match status" value="1"/>
</dbReference>
<dbReference type="PANTHER" id="PTHR24287:SF1">
    <property type="entry name" value="P450, PUTATIVE (EUROFUNG)-RELATED"/>
    <property type="match status" value="1"/>
</dbReference>
<dbReference type="GO" id="GO:0005506">
    <property type="term" value="F:iron ion binding"/>
    <property type="evidence" value="ECO:0007669"/>
    <property type="project" value="InterPro"/>
</dbReference>
<gene>
    <name evidence="9" type="ORF">K432DRAFT_361411</name>
</gene>
<reference evidence="9 10" key="1">
    <citation type="journal article" date="2016" name="Nat. Commun.">
        <title>Ectomycorrhizal ecology is imprinted in the genome of the dominant symbiotic fungus Cenococcum geophilum.</title>
        <authorList>
            <consortium name="DOE Joint Genome Institute"/>
            <person name="Peter M."/>
            <person name="Kohler A."/>
            <person name="Ohm R.A."/>
            <person name="Kuo A."/>
            <person name="Krutzmann J."/>
            <person name="Morin E."/>
            <person name="Arend M."/>
            <person name="Barry K.W."/>
            <person name="Binder M."/>
            <person name="Choi C."/>
            <person name="Clum A."/>
            <person name="Copeland A."/>
            <person name="Grisel N."/>
            <person name="Haridas S."/>
            <person name="Kipfer T."/>
            <person name="LaButti K."/>
            <person name="Lindquist E."/>
            <person name="Lipzen A."/>
            <person name="Maire R."/>
            <person name="Meier B."/>
            <person name="Mihaltcheva S."/>
            <person name="Molinier V."/>
            <person name="Murat C."/>
            <person name="Poggeler S."/>
            <person name="Quandt C.A."/>
            <person name="Sperisen C."/>
            <person name="Tritt A."/>
            <person name="Tisserant E."/>
            <person name="Crous P.W."/>
            <person name="Henrissat B."/>
            <person name="Nehls U."/>
            <person name="Egli S."/>
            <person name="Spatafora J.W."/>
            <person name="Grigoriev I.V."/>
            <person name="Martin F.M."/>
        </authorList>
    </citation>
    <scope>NUCLEOTIDE SEQUENCE [LARGE SCALE GENOMIC DNA]</scope>
    <source>
        <strain evidence="9 10">CBS 459.81</strain>
    </source>
</reference>
<keyword evidence="10" id="KW-1185">Reference proteome</keyword>
<dbReference type="AlphaFoldDB" id="A0A8E2E247"/>
<dbReference type="Gene3D" id="1.10.630.10">
    <property type="entry name" value="Cytochrome P450"/>
    <property type="match status" value="1"/>
</dbReference>
<evidence type="ECO:0000256" key="3">
    <source>
        <dbReference type="ARBA" id="ARBA00022617"/>
    </source>
</evidence>
<dbReference type="SUPFAM" id="SSF48264">
    <property type="entry name" value="Cytochrome P450"/>
    <property type="match status" value="1"/>
</dbReference>
<keyword evidence="4 8" id="KW-0479">Metal-binding</keyword>
<evidence type="ECO:0000256" key="5">
    <source>
        <dbReference type="ARBA" id="ARBA00023002"/>
    </source>
</evidence>
<accession>A0A8E2E247</accession>
<evidence type="ECO:0000256" key="4">
    <source>
        <dbReference type="ARBA" id="ARBA00022723"/>
    </source>
</evidence>
<dbReference type="PRINTS" id="PR00385">
    <property type="entry name" value="P450"/>
</dbReference>
<comment type="similarity">
    <text evidence="2">Belongs to the cytochrome P450 family.</text>
</comment>
<dbReference type="InterPro" id="IPR047146">
    <property type="entry name" value="Cyt_P450_E_CYP52_fungi"/>
</dbReference>
<dbReference type="PANTHER" id="PTHR24287">
    <property type="entry name" value="P450, PUTATIVE (EUROFUNG)-RELATED"/>
    <property type="match status" value="1"/>
</dbReference>
<evidence type="ECO:0000256" key="7">
    <source>
        <dbReference type="ARBA" id="ARBA00023033"/>
    </source>
</evidence>
<dbReference type="PRINTS" id="PR00463">
    <property type="entry name" value="EP450I"/>
</dbReference>
<comment type="cofactor">
    <cofactor evidence="1 8">
        <name>heme</name>
        <dbReference type="ChEBI" id="CHEBI:30413"/>
    </cofactor>
</comment>
<dbReference type="InterPro" id="IPR001128">
    <property type="entry name" value="Cyt_P450"/>
</dbReference>
<feature type="binding site" description="axial binding residue" evidence="8">
    <location>
        <position position="398"/>
    </location>
    <ligand>
        <name>heme</name>
        <dbReference type="ChEBI" id="CHEBI:30413"/>
    </ligand>
    <ligandPart>
        <name>Fe</name>
        <dbReference type="ChEBI" id="CHEBI:18248"/>
    </ligandPart>
</feature>
<dbReference type="Pfam" id="PF00067">
    <property type="entry name" value="p450"/>
    <property type="match status" value="1"/>
</dbReference>
<evidence type="ECO:0000256" key="1">
    <source>
        <dbReference type="ARBA" id="ARBA00001971"/>
    </source>
</evidence>
<dbReference type="EMBL" id="KV745270">
    <property type="protein sequence ID" value="OCK75833.1"/>
    <property type="molecule type" value="Genomic_DNA"/>
</dbReference>
<keyword evidence="5" id="KW-0560">Oxidoreductase</keyword>
<dbReference type="GO" id="GO:0020037">
    <property type="term" value="F:heme binding"/>
    <property type="evidence" value="ECO:0007669"/>
    <property type="project" value="InterPro"/>
</dbReference>